<reference evidence="2" key="1">
    <citation type="submission" date="2023-02" db="EMBL/GenBank/DDBJ databases">
        <title>Genome of toxic invasive species Heracleum sosnowskyi carries increased number of genes despite the absence of recent whole-genome duplications.</title>
        <authorList>
            <person name="Schelkunov M."/>
            <person name="Shtratnikova V."/>
            <person name="Makarenko M."/>
            <person name="Klepikova A."/>
            <person name="Omelchenko D."/>
            <person name="Novikova G."/>
            <person name="Obukhova E."/>
            <person name="Bogdanov V."/>
            <person name="Penin A."/>
            <person name="Logacheva M."/>
        </authorList>
    </citation>
    <scope>NUCLEOTIDE SEQUENCE</scope>
    <source>
        <strain evidence="2">Hsosn_3</strain>
        <tissue evidence="2">Leaf</tissue>
    </source>
</reference>
<dbReference type="AlphaFoldDB" id="A0AAD8ILV1"/>
<protein>
    <submittedName>
        <fullName evidence="2">Uncharacterized protein</fullName>
    </submittedName>
</protein>
<dbReference type="EMBL" id="JAUIZM010000004">
    <property type="protein sequence ID" value="KAK1387251.1"/>
    <property type="molecule type" value="Genomic_DNA"/>
</dbReference>
<feature type="region of interest" description="Disordered" evidence="1">
    <location>
        <begin position="1"/>
        <end position="25"/>
    </location>
</feature>
<dbReference type="Proteomes" id="UP001237642">
    <property type="component" value="Unassembled WGS sequence"/>
</dbReference>
<organism evidence="2 3">
    <name type="scientific">Heracleum sosnowskyi</name>
    <dbReference type="NCBI Taxonomy" id="360622"/>
    <lineage>
        <taxon>Eukaryota</taxon>
        <taxon>Viridiplantae</taxon>
        <taxon>Streptophyta</taxon>
        <taxon>Embryophyta</taxon>
        <taxon>Tracheophyta</taxon>
        <taxon>Spermatophyta</taxon>
        <taxon>Magnoliopsida</taxon>
        <taxon>eudicotyledons</taxon>
        <taxon>Gunneridae</taxon>
        <taxon>Pentapetalae</taxon>
        <taxon>asterids</taxon>
        <taxon>campanulids</taxon>
        <taxon>Apiales</taxon>
        <taxon>Apiaceae</taxon>
        <taxon>Apioideae</taxon>
        <taxon>apioid superclade</taxon>
        <taxon>Tordylieae</taxon>
        <taxon>Tordyliinae</taxon>
        <taxon>Heracleum</taxon>
    </lineage>
</organism>
<sequence>MQVHAENPRNSPQHSASELSSVTDSSAMARRIIKSEQVLESSESSKIPKIDEIFWSEELGLDNENTGFLGFEEFQESGDVDADVDFWDNLLSGAGELQDLPDF</sequence>
<proteinExistence type="predicted"/>
<gene>
    <name evidence="2" type="ORF">POM88_015429</name>
</gene>
<feature type="compositionally biased region" description="Polar residues" evidence="1">
    <location>
        <begin position="8"/>
        <end position="25"/>
    </location>
</feature>
<name>A0AAD8ILV1_9APIA</name>
<evidence type="ECO:0000313" key="2">
    <source>
        <dbReference type="EMBL" id="KAK1387251.1"/>
    </source>
</evidence>
<evidence type="ECO:0000256" key="1">
    <source>
        <dbReference type="SAM" id="MobiDB-lite"/>
    </source>
</evidence>
<accession>A0AAD8ILV1</accession>
<keyword evidence="3" id="KW-1185">Reference proteome</keyword>
<comment type="caution">
    <text evidence="2">The sequence shown here is derived from an EMBL/GenBank/DDBJ whole genome shotgun (WGS) entry which is preliminary data.</text>
</comment>
<evidence type="ECO:0000313" key="3">
    <source>
        <dbReference type="Proteomes" id="UP001237642"/>
    </source>
</evidence>
<reference evidence="2" key="2">
    <citation type="submission" date="2023-05" db="EMBL/GenBank/DDBJ databases">
        <authorList>
            <person name="Schelkunov M.I."/>
        </authorList>
    </citation>
    <scope>NUCLEOTIDE SEQUENCE</scope>
    <source>
        <strain evidence="2">Hsosn_3</strain>
        <tissue evidence="2">Leaf</tissue>
    </source>
</reference>